<dbReference type="InterPro" id="IPR047951">
    <property type="entry name" value="Transpos_ISL3"/>
</dbReference>
<dbReference type="InterPro" id="IPR029261">
    <property type="entry name" value="Transposase_Znf"/>
</dbReference>
<comment type="caution">
    <text evidence="4">The sequence shown here is derived from an EMBL/GenBank/DDBJ whole genome shotgun (WGS) entry which is preliminary data.</text>
</comment>
<accession>D6TUA4</accession>
<dbReference type="InParanoid" id="D6TUA4"/>
<feature type="domain" description="Transposase IS204/IS1001/IS1096/IS1165 zinc-finger" evidence="3">
    <location>
        <begin position="36"/>
        <end position="79"/>
    </location>
</feature>
<sequence>METPQFFPLGEGLELTQMERHEDQLVLHVTATSPSALCPLCQQPATRLHSRYRRMVKDLPCVGQQVQLILYVRKFFCETAHCVRKVFSERLLHLVAPWAQMTTRLNEALQTIGLATCGRLGARLAARLGIMASWMTIVRRIMALPTPQAEHVECLGLDDFAFRRGRTFGTVVVDLDAHQIIDLLPDRQAKTAAAWMATHPEITHVSRDRGMEYVSAATTGAPQAIQVADRFHVCQNLSEAVQRLLARVLAEMKATSQQAEGERSTQKKEPVVVQEWHPDPGKQVAQTIATRCAERDARYQQAVLLREQGCSSEEIACQFGVNARTVRRWFERGVAPDTRPRRKQQSDFDPYAPYVLKRWQNGERNGTRLWEEIAAQGYPGSQRMVYRFLKTLKKTEVKLTEEAPQVIHYTSTAAVYLFMRHPDNLDEGKHMDLAALCQAHPDLETAYRLAQDFLQMLRKREGGRLDTWLTQVQESQLPELQSFAHGVEQDKAAVQAGLTLQINNGQTEGHVTRIKLVKRMMYGKAGFALLRQRVLHRI</sequence>
<evidence type="ECO:0000259" key="1">
    <source>
        <dbReference type="Pfam" id="PF01610"/>
    </source>
</evidence>
<dbReference type="PANTHER" id="PTHR33498">
    <property type="entry name" value="TRANSPOSASE FOR INSERTION SEQUENCE ELEMENT IS1557"/>
    <property type="match status" value="1"/>
</dbReference>
<dbReference type="NCBIfam" id="NF033550">
    <property type="entry name" value="transpos_ISL3"/>
    <property type="match status" value="1"/>
</dbReference>
<dbReference type="Pfam" id="PF08281">
    <property type="entry name" value="Sigma70_r4_2"/>
    <property type="match status" value="1"/>
</dbReference>
<name>D6TUA4_KTERA</name>
<dbReference type="STRING" id="485913.Krac_6374"/>
<feature type="domain" description="RNA polymerase sigma factor 70 region 4 type 2" evidence="2">
    <location>
        <begin position="297"/>
        <end position="334"/>
    </location>
</feature>
<evidence type="ECO:0000313" key="5">
    <source>
        <dbReference type="Proteomes" id="UP000004508"/>
    </source>
</evidence>
<dbReference type="OrthoDB" id="140629at2"/>
<dbReference type="RefSeq" id="WP_007917309.1">
    <property type="nucleotide sequence ID" value="NZ_ADVG01000003.1"/>
</dbReference>
<evidence type="ECO:0000313" key="4">
    <source>
        <dbReference type="EMBL" id="EFH85201.1"/>
    </source>
</evidence>
<dbReference type="InterPro" id="IPR002560">
    <property type="entry name" value="Transposase_DDE"/>
</dbReference>
<keyword evidence="5" id="KW-1185">Reference proteome</keyword>
<dbReference type="Pfam" id="PF14690">
    <property type="entry name" value="Zn_ribbon_ISL3"/>
    <property type="match status" value="1"/>
</dbReference>
<dbReference type="EMBL" id="ADVG01000003">
    <property type="protein sequence ID" value="EFH85201.1"/>
    <property type="molecule type" value="Genomic_DNA"/>
</dbReference>
<proteinExistence type="predicted"/>
<protein>
    <submittedName>
        <fullName evidence="4">Transposase IS204/IS1001/IS1096/IS1165 family protein</fullName>
    </submittedName>
</protein>
<evidence type="ECO:0000259" key="3">
    <source>
        <dbReference type="Pfam" id="PF14690"/>
    </source>
</evidence>
<dbReference type="Pfam" id="PF01610">
    <property type="entry name" value="DDE_Tnp_ISL3"/>
    <property type="match status" value="2"/>
</dbReference>
<dbReference type="AlphaFoldDB" id="D6TUA4"/>
<gene>
    <name evidence="4" type="ORF">Krac_6374</name>
</gene>
<dbReference type="GO" id="GO:0003677">
    <property type="term" value="F:DNA binding"/>
    <property type="evidence" value="ECO:0007669"/>
    <property type="project" value="InterPro"/>
</dbReference>
<feature type="domain" description="Transposase IS204/IS1001/IS1096/IS1165 DDE" evidence="1">
    <location>
        <begin position="384"/>
        <end position="533"/>
    </location>
</feature>
<dbReference type="Proteomes" id="UP000004508">
    <property type="component" value="Unassembled WGS sequence"/>
</dbReference>
<dbReference type="eggNOG" id="COG3464">
    <property type="taxonomic scope" value="Bacteria"/>
</dbReference>
<dbReference type="PANTHER" id="PTHR33498:SF1">
    <property type="entry name" value="TRANSPOSASE FOR INSERTION SEQUENCE ELEMENT IS1557"/>
    <property type="match status" value="1"/>
</dbReference>
<organism evidence="4 5">
    <name type="scientific">Ktedonobacter racemifer DSM 44963</name>
    <dbReference type="NCBI Taxonomy" id="485913"/>
    <lineage>
        <taxon>Bacteria</taxon>
        <taxon>Bacillati</taxon>
        <taxon>Chloroflexota</taxon>
        <taxon>Ktedonobacteria</taxon>
        <taxon>Ktedonobacterales</taxon>
        <taxon>Ktedonobacteraceae</taxon>
        <taxon>Ktedonobacter</taxon>
    </lineage>
</organism>
<dbReference type="GO" id="GO:0016987">
    <property type="term" value="F:sigma factor activity"/>
    <property type="evidence" value="ECO:0007669"/>
    <property type="project" value="InterPro"/>
</dbReference>
<dbReference type="InterPro" id="IPR013249">
    <property type="entry name" value="RNA_pol_sigma70_r4_t2"/>
</dbReference>
<reference evidence="4 5" key="1">
    <citation type="journal article" date="2011" name="Stand. Genomic Sci.">
        <title>Non-contiguous finished genome sequence and contextual data of the filamentous soil bacterium Ktedonobacter racemifer type strain (SOSP1-21).</title>
        <authorList>
            <person name="Chang Y.J."/>
            <person name="Land M."/>
            <person name="Hauser L."/>
            <person name="Chertkov O."/>
            <person name="Del Rio T.G."/>
            <person name="Nolan M."/>
            <person name="Copeland A."/>
            <person name="Tice H."/>
            <person name="Cheng J.F."/>
            <person name="Lucas S."/>
            <person name="Han C."/>
            <person name="Goodwin L."/>
            <person name="Pitluck S."/>
            <person name="Ivanova N."/>
            <person name="Ovchinikova G."/>
            <person name="Pati A."/>
            <person name="Chen A."/>
            <person name="Palaniappan K."/>
            <person name="Mavromatis K."/>
            <person name="Liolios K."/>
            <person name="Brettin T."/>
            <person name="Fiebig A."/>
            <person name="Rohde M."/>
            <person name="Abt B."/>
            <person name="Goker M."/>
            <person name="Detter J.C."/>
            <person name="Woyke T."/>
            <person name="Bristow J."/>
            <person name="Eisen J.A."/>
            <person name="Markowitz V."/>
            <person name="Hugenholtz P."/>
            <person name="Kyrpides N.C."/>
            <person name="Klenk H.P."/>
            <person name="Lapidus A."/>
        </authorList>
    </citation>
    <scope>NUCLEOTIDE SEQUENCE [LARGE SCALE GENOMIC DNA]</scope>
    <source>
        <strain evidence="5">DSM 44963</strain>
    </source>
</reference>
<evidence type="ECO:0000259" key="2">
    <source>
        <dbReference type="Pfam" id="PF08281"/>
    </source>
</evidence>
<feature type="domain" description="Transposase IS204/IS1001/IS1096/IS1165 DDE" evidence="1">
    <location>
        <begin position="155"/>
        <end position="268"/>
    </location>
</feature>
<dbReference type="GO" id="GO:0006352">
    <property type="term" value="P:DNA-templated transcription initiation"/>
    <property type="evidence" value="ECO:0007669"/>
    <property type="project" value="InterPro"/>
</dbReference>